<dbReference type="EMBL" id="QFFZ01000037">
    <property type="protein sequence ID" value="TEB09846.1"/>
    <property type="molecule type" value="Genomic_DNA"/>
</dbReference>
<accession>A0A4Y7RM00</accession>
<protein>
    <recommendedName>
        <fullName evidence="3">Chaperone modulatory protein CbpM</fullName>
    </recommendedName>
</protein>
<reference evidence="1 2" key="1">
    <citation type="journal article" date="2018" name="Environ. Microbiol.">
        <title>Novel energy conservation strategies and behaviour of Pelotomaculum schinkii driving syntrophic propionate catabolism.</title>
        <authorList>
            <person name="Hidalgo-Ahumada C.A.P."/>
            <person name="Nobu M.K."/>
            <person name="Narihiro T."/>
            <person name="Tamaki H."/>
            <person name="Liu W.T."/>
            <person name="Kamagata Y."/>
            <person name="Stams A.J.M."/>
            <person name="Imachi H."/>
            <person name="Sousa D.Z."/>
        </authorList>
    </citation>
    <scope>NUCLEOTIDE SEQUENCE [LARGE SCALE GENOMIC DNA]</scope>
    <source>
        <strain evidence="1 2">MGP</strain>
    </source>
</reference>
<dbReference type="Proteomes" id="UP000297597">
    <property type="component" value="Unassembled WGS sequence"/>
</dbReference>
<sequence length="101" mass="11706">MTVVKKYYLQIYRHTLNTGEEEAWVDLNSLSIHPELALRLAEYGVVEIKQGRVRLSHAARLIKLQRLRSNLSVNLSGAAIILDLLERIEALQEEVDRLKRR</sequence>
<proteinExistence type="predicted"/>
<keyword evidence="2" id="KW-1185">Reference proteome</keyword>
<evidence type="ECO:0000313" key="2">
    <source>
        <dbReference type="Proteomes" id="UP000297597"/>
    </source>
</evidence>
<dbReference type="Gene3D" id="1.10.1660.10">
    <property type="match status" value="1"/>
</dbReference>
<dbReference type="Pfam" id="PF13591">
    <property type="entry name" value="MerR_2"/>
    <property type="match status" value="1"/>
</dbReference>
<gene>
    <name evidence="1" type="ORF">Pmgp_02847</name>
</gene>
<dbReference type="AlphaFoldDB" id="A0A4Y7RM00"/>
<evidence type="ECO:0008006" key="3">
    <source>
        <dbReference type="Google" id="ProtNLM"/>
    </source>
</evidence>
<name>A0A4Y7RM00_9FIRM</name>
<comment type="caution">
    <text evidence="1">The sequence shown here is derived from an EMBL/GenBank/DDBJ whole genome shotgun (WGS) entry which is preliminary data.</text>
</comment>
<organism evidence="1 2">
    <name type="scientific">Pelotomaculum propionicicum</name>
    <dbReference type="NCBI Taxonomy" id="258475"/>
    <lineage>
        <taxon>Bacteria</taxon>
        <taxon>Bacillati</taxon>
        <taxon>Bacillota</taxon>
        <taxon>Clostridia</taxon>
        <taxon>Eubacteriales</taxon>
        <taxon>Desulfotomaculaceae</taxon>
        <taxon>Pelotomaculum</taxon>
    </lineage>
</organism>
<evidence type="ECO:0000313" key="1">
    <source>
        <dbReference type="EMBL" id="TEB09846.1"/>
    </source>
</evidence>